<dbReference type="Proteomes" id="UP000460272">
    <property type="component" value="Unassembled WGS sequence"/>
</dbReference>
<dbReference type="EMBL" id="RPFW01000002">
    <property type="protein sequence ID" value="TVZ04772.1"/>
    <property type="molecule type" value="Genomic_DNA"/>
</dbReference>
<dbReference type="OrthoDB" id="3534000at2"/>
<sequence>MPVKYLSPEWIDAYNAAVAADDAVRKALKGKSAVIQMVVADAPAGEVHYSLRIADGTAAVSLGDAGDAEVTIRQSYETSAQVNRGELDGAKAFTQGKVKITGKMMKMMQLRGPLAEVQKVLDTIDTEY</sequence>
<dbReference type="InterPro" id="IPR003033">
    <property type="entry name" value="SCP2_sterol-bd_dom"/>
</dbReference>
<name>A0A6P2C076_9ACTN</name>
<feature type="domain" description="SCP2" evidence="1">
    <location>
        <begin position="17"/>
        <end position="113"/>
    </location>
</feature>
<evidence type="ECO:0000259" key="1">
    <source>
        <dbReference type="Pfam" id="PF02036"/>
    </source>
</evidence>
<proteinExistence type="predicted"/>
<reference evidence="2 3" key="1">
    <citation type="submission" date="2018-11" db="EMBL/GenBank/DDBJ databases">
        <title>Trebonia kvetii gen.nov., sp.nov., a novel acidophilic actinobacterium, and proposal of the new actinobacterial family Treboniaceae fam. nov.</title>
        <authorList>
            <person name="Rapoport D."/>
            <person name="Sagova-Mareckova M."/>
            <person name="Sedlacek I."/>
            <person name="Provaznik J."/>
            <person name="Kralova S."/>
            <person name="Pavlinic D."/>
            <person name="Benes V."/>
            <person name="Kopecky J."/>
        </authorList>
    </citation>
    <scope>NUCLEOTIDE SEQUENCE [LARGE SCALE GENOMIC DNA]</scope>
    <source>
        <strain evidence="2 3">15Tr583</strain>
    </source>
</reference>
<evidence type="ECO:0000313" key="3">
    <source>
        <dbReference type="Proteomes" id="UP000460272"/>
    </source>
</evidence>
<keyword evidence="3" id="KW-1185">Reference proteome</keyword>
<dbReference type="AlphaFoldDB" id="A0A6P2C076"/>
<dbReference type="RefSeq" id="WP_145852480.1">
    <property type="nucleotide sequence ID" value="NZ_RPFW01000002.1"/>
</dbReference>
<dbReference type="InterPro" id="IPR036527">
    <property type="entry name" value="SCP2_sterol-bd_dom_sf"/>
</dbReference>
<evidence type="ECO:0000313" key="2">
    <source>
        <dbReference type="EMBL" id="TVZ04772.1"/>
    </source>
</evidence>
<accession>A0A6P2C076</accession>
<organism evidence="2 3">
    <name type="scientific">Trebonia kvetii</name>
    <dbReference type="NCBI Taxonomy" id="2480626"/>
    <lineage>
        <taxon>Bacteria</taxon>
        <taxon>Bacillati</taxon>
        <taxon>Actinomycetota</taxon>
        <taxon>Actinomycetes</taxon>
        <taxon>Streptosporangiales</taxon>
        <taxon>Treboniaceae</taxon>
        <taxon>Trebonia</taxon>
    </lineage>
</organism>
<protein>
    <recommendedName>
        <fullName evidence="1">SCP2 domain-containing protein</fullName>
    </recommendedName>
</protein>
<dbReference type="SUPFAM" id="SSF55718">
    <property type="entry name" value="SCP-like"/>
    <property type="match status" value="1"/>
</dbReference>
<dbReference type="Gene3D" id="3.30.1050.10">
    <property type="entry name" value="SCP2 sterol-binding domain"/>
    <property type="match status" value="1"/>
</dbReference>
<dbReference type="Pfam" id="PF02036">
    <property type="entry name" value="SCP2"/>
    <property type="match status" value="1"/>
</dbReference>
<gene>
    <name evidence="2" type="ORF">EAS64_08930</name>
</gene>
<comment type="caution">
    <text evidence="2">The sequence shown here is derived from an EMBL/GenBank/DDBJ whole genome shotgun (WGS) entry which is preliminary data.</text>
</comment>